<dbReference type="AlphaFoldDB" id="Q17C75"/>
<dbReference type="PANTHER" id="PTHR33198">
    <property type="entry name" value="ANK_REP_REGION DOMAIN-CONTAINING PROTEIN-RELATED"/>
    <property type="match status" value="1"/>
</dbReference>
<reference evidence="1" key="3">
    <citation type="submission" date="2012-09" db="EMBL/GenBank/DDBJ databases">
        <authorList>
            <consortium name="VectorBase"/>
        </authorList>
    </citation>
    <scope>NUCLEOTIDE SEQUENCE</scope>
    <source>
        <strain evidence="1">Liverpool</strain>
    </source>
</reference>
<organism evidence="1 2">
    <name type="scientific">Aedes aegypti</name>
    <name type="common">Yellowfever mosquito</name>
    <name type="synonym">Culex aegypti</name>
    <dbReference type="NCBI Taxonomy" id="7159"/>
    <lineage>
        <taxon>Eukaryota</taxon>
        <taxon>Metazoa</taxon>
        <taxon>Ecdysozoa</taxon>
        <taxon>Arthropoda</taxon>
        <taxon>Hexapoda</taxon>
        <taxon>Insecta</taxon>
        <taxon>Pterygota</taxon>
        <taxon>Neoptera</taxon>
        <taxon>Endopterygota</taxon>
        <taxon>Diptera</taxon>
        <taxon>Nematocera</taxon>
        <taxon>Culicoidea</taxon>
        <taxon>Culicidae</taxon>
        <taxon>Culicinae</taxon>
        <taxon>Aedini</taxon>
        <taxon>Aedes</taxon>
        <taxon>Stegomyia</taxon>
    </lineage>
</organism>
<reference evidence="1" key="1">
    <citation type="submission" date="2005-10" db="EMBL/GenBank/DDBJ databases">
        <authorList>
            <person name="Loftus B.J."/>
            <person name="Nene V.M."/>
            <person name="Hannick L.I."/>
            <person name="Bidwell S."/>
            <person name="Haas B."/>
            <person name="Amedeo P."/>
            <person name="Orvis J."/>
            <person name="Wortman J.R."/>
            <person name="White O.R."/>
            <person name="Salzberg S."/>
            <person name="Shumway M."/>
            <person name="Koo H."/>
            <person name="Zhao Y."/>
            <person name="Holmes M."/>
            <person name="Miller J."/>
            <person name="Schatz M."/>
            <person name="Pop M."/>
            <person name="Pai G."/>
            <person name="Utterback T."/>
            <person name="Rogers Y.-H."/>
            <person name="Kravitz S."/>
            <person name="Fraser C.M."/>
        </authorList>
    </citation>
    <scope>NUCLEOTIDE SEQUENCE</scope>
    <source>
        <strain evidence="1">Liverpool</strain>
    </source>
</reference>
<sequence length="247" mass="27612">MSFAEESGSKVVGAMEKRTKGRFPVYVPGLNVSSYLQTVDIFFALNKTPNDEKALEFITSVGQETANRIIGSFKPDNIVNKTYAQIVEKFKILHEENKNVFAERHRLITRKQEEGESLDDFAIDLQNIVEHCSVSAETEATLVQSVFVAGIRNDKTRESMLRDADHSLNLAKLLEKAKTIEIAAQESRKMSKQCVEHVNYVGPMSSARIKNVVKPGKFDDSAWGGKTQKEISSYGGNPKSQFRHGVL</sequence>
<dbReference type="STRING" id="7159.Q17C75"/>
<proteinExistence type="predicted"/>
<evidence type="ECO:0000313" key="2">
    <source>
        <dbReference type="Proteomes" id="UP000682892"/>
    </source>
</evidence>
<name>Q17C75_AEDAE</name>
<evidence type="ECO:0000313" key="1">
    <source>
        <dbReference type="EMBL" id="EAT43916.1"/>
    </source>
</evidence>
<dbReference type="PhylomeDB" id="Q17C75"/>
<dbReference type="PaxDb" id="7159-AAEL004656-PA"/>
<protein>
    <submittedName>
        <fullName evidence="1">AAEL004656-PA</fullName>
    </submittedName>
</protein>
<dbReference type="PANTHER" id="PTHR33198:SF19">
    <property type="entry name" value="CCHC-TYPE DOMAIN-CONTAINING PROTEIN"/>
    <property type="match status" value="1"/>
</dbReference>
<dbReference type="Proteomes" id="UP000682892">
    <property type="component" value="Unassembled WGS sequence"/>
</dbReference>
<dbReference type="HOGENOM" id="CLU_098395_0_0_1"/>
<dbReference type="EMBL" id="CH477311">
    <property type="protein sequence ID" value="EAT43916.1"/>
    <property type="molecule type" value="Genomic_DNA"/>
</dbReference>
<reference evidence="1" key="2">
    <citation type="journal article" date="2007" name="Science">
        <title>Genome sequence of Aedes aegypti, a major arbovirus vector.</title>
        <authorList>
            <person name="Nene V."/>
            <person name="Wortman J.R."/>
            <person name="Lawson D."/>
            <person name="Haas B."/>
            <person name="Kodira C."/>
            <person name="Tu Z.J."/>
            <person name="Loftus B."/>
            <person name="Xi Z."/>
            <person name="Megy K."/>
            <person name="Grabherr M."/>
            <person name="Ren Q."/>
            <person name="Zdobnov E.M."/>
            <person name="Lobo N.F."/>
            <person name="Campbell K.S."/>
            <person name="Brown S.E."/>
            <person name="Bonaldo M.F."/>
            <person name="Zhu J."/>
            <person name="Sinkins S.P."/>
            <person name="Hogenkamp D.G."/>
            <person name="Amedeo P."/>
            <person name="Arensburger P."/>
            <person name="Atkinson P.W."/>
            <person name="Bidwell S."/>
            <person name="Biedler J."/>
            <person name="Birney E."/>
            <person name="Bruggner R.V."/>
            <person name="Costas J."/>
            <person name="Coy M.R."/>
            <person name="Crabtree J."/>
            <person name="Crawford M."/>
            <person name="Debruyn B."/>
            <person name="Decaprio D."/>
            <person name="Eiglmeier K."/>
            <person name="Eisenstadt E."/>
            <person name="El-Dorry H."/>
            <person name="Gelbart W.M."/>
            <person name="Gomes S.L."/>
            <person name="Hammond M."/>
            <person name="Hannick L.I."/>
            <person name="Hogan J.R."/>
            <person name="Holmes M.H."/>
            <person name="Jaffe D."/>
            <person name="Johnston J.S."/>
            <person name="Kennedy R.C."/>
            <person name="Koo H."/>
            <person name="Kravitz S."/>
            <person name="Kriventseva E.V."/>
            <person name="Kulp D."/>
            <person name="Labutti K."/>
            <person name="Lee E."/>
            <person name="Li S."/>
            <person name="Lovin D.D."/>
            <person name="Mao C."/>
            <person name="Mauceli E."/>
            <person name="Menck C.F."/>
            <person name="Miller J.R."/>
            <person name="Montgomery P."/>
            <person name="Mori A."/>
            <person name="Nascimento A.L."/>
            <person name="Naveira H.F."/>
            <person name="Nusbaum C."/>
            <person name="O'leary S."/>
            <person name="Orvis J."/>
            <person name="Pertea M."/>
            <person name="Quesneville H."/>
            <person name="Reidenbach K.R."/>
            <person name="Rogers Y.H."/>
            <person name="Roth C.W."/>
            <person name="Schneider J.R."/>
            <person name="Schatz M."/>
            <person name="Shumway M."/>
            <person name="Stanke M."/>
            <person name="Stinson E.O."/>
            <person name="Tubio J.M."/>
            <person name="Vanzee J.P."/>
            <person name="Verjovski-Almeida S."/>
            <person name="Werner D."/>
            <person name="White O."/>
            <person name="Wyder S."/>
            <person name="Zeng Q."/>
            <person name="Zhao Q."/>
            <person name="Zhao Y."/>
            <person name="Hill C.A."/>
            <person name="Raikhel A.S."/>
            <person name="Soares M.B."/>
            <person name="Knudson D.L."/>
            <person name="Lee N.H."/>
            <person name="Galagan J."/>
            <person name="Salzberg S.L."/>
            <person name="Paulsen I.T."/>
            <person name="Dimopoulos G."/>
            <person name="Collins F.H."/>
            <person name="Birren B."/>
            <person name="Fraser-Liggett C.M."/>
            <person name="Severson D.W."/>
        </authorList>
    </citation>
    <scope>NUCLEOTIDE SEQUENCE [LARGE SCALE GENOMIC DNA]</scope>
    <source>
        <strain evidence="1">Liverpool</strain>
    </source>
</reference>
<gene>
    <name evidence="1" type="ORF">AaeL_AAEL004656</name>
</gene>
<accession>Q17C75</accession>